<feature type="compositionally biased region" description="Polar residues" evidence="9">
    <location>
        <begin position="17"/>
        <end position="36"/>
    </location>
</feature>
<evidence type="ECO:0000256" key="6">
    <source>
        <dbReference type="ARBA" id="ARBA00022786"/>
    </source>
</evidence>
<keyword evidence="3" id="KW-0808">Transferase</keyword>
<reference evidence="12" key="1">
    <citation type="journal article" date="2018" name="Gigascience">
        <title>Genome assembly of the Pink Ipe (Handroanthus impetiginosus, Bignoniaceae), a highly valued, ecologically keystone Neotropical timber forest tree.</title>
        <authorList>
            <person name="Silva-Junior O.B."/>
            <person name="Grattapaglia D."/>
            <person name="Novaes E."/>
            <person name="Collevatti R.G."/>
        </authorList>
    </citation>
    <scope>NUCLEOTIDE SEQUENCE [LARGE SCALE GENOMIC DNA]</scope>
    <source>
        <strain evidence="12">cv. UFG-1</strain>
    </source>
</reference>
<evidence type="ECO:0000256" key="1">
    <source>
        <dbReference type="ARBA" id="ARBA00000900"/>
    </source>
</evidence>
<dbReference type="PROSITE" id="PS50089">
    <property type="entry name" value="ZF_RING_2"/>
    <property type="match status" value="1"/>
</dbReference>
<evidence type="ECO:0000256" key="4">
    <source>
        <dbReference type="ARBA" id="ARBA00022723"/>
    </source>
</evidence>
<dbReference type="Proteomes" id="UP000231279">
    <property type="component" value="Unassembled WGS sequence"/>
</dbReference>
<dbReference type="GO" id="GO:0008270">
    <property type="term" value="F:zinc ion binding"/>
    <property type="evidence" value="ECO:0007669"/>
    <property type="project" value="UniProtKB-KW"/>
</dbReference>
<feature type="region of interest" description="Disordered" evidence="9">
    <location>
        <begin position="126"/>
        <end position="157"/>
    </location>
</feature>
<keyword evidence="5 8" id="KW-0863">Zinc-finger</keyword>
<dbReference type="AlphaFoldDB" id="A0A2G9I1R1"/>
<evidence type="ECO:0000256" key="9">
    <source>
        <dbReference type="SAM" id="MobiDB-lite"/>
    </source>
</evidence>
<keyword evidence="12" id="KW-1185">Reference proteome</keyword>
<evidence type="ECO:0000256" key="7">
    <source>
        <dbReference type="ARBA" id="ARBA00022833"/>
    </source>
</evidence>
<feature type="region of interest" description="Disordered" evidence="9">
    <location>
        <begin position="1"/>
        <end position="41"/>
    </location>
</feature>
<evidence type="ECO:0000256" key="8">
    <source>
        <dbReference type="PROSITE-ProRule" id="PRU00175"/>
    </source>
</evidence>
<evidence type="ECO:0000256" key="3">
    <source>
        <dbReference type="ARBA" id="ARBA00022679"/>
    </source>
</evidence>
<feature type="domain" description="RING-type" evidence="10">
    <location>
        <begin position="252"/>
        <end position="293"/>
    </location>
</feature>
<comment type="caution">
    <text evidence="11">The sequence shown here is derived from an EMBL/GenBank/DDBJ whole genome shotgun (WGS) entry which is preliminary data.</text>
</comment>
<comment type="catalytic activity">
    <reaction evidence="1">
        <text>S-ubiquitinyl-[E2 ubiquitin-conjugating enzyme]-L-cysteine + [acceptor protein]-L-lysine = [E2 ubiquitin-conjugating enzyme]-L-cysteine + N(6)-ubiquitinyl-[acceptor protein]-L-lysine.</text>
        <dbReference type="EC" id="2.3.2.27"/>
    </reaction>
</comment>
<gene>
    <name evidence="11" type="ORF">CDL12_03577</name>
</gene>
<dbReference type="EC" id="2.3.2.27" evidence="2"/>
<evidence type="ECO:0000259" key="10">
    <source>
        <dbReference type="PROSITE" id="PS50089"/>
    </source>
</evidence>
<name>A0A2G9I1R1_9LAMI</name>
<dbReference type="PANTHER" id="PTHR22937:SF122">
    <property type="entry name" value="RING-TYPE E3 UBIQUITIN TRANSFERASE"/>
    <property type="match status" value="1"/>
</dbReference>
<evidence type="ECO:0000313" key="12">
    <source>
        <dbReference type="Proteomes" id="UP000231279"/>
    </source>
</evidence>
<dbReference type="EMBL" id="NKXS01000526">
    <property type="protein sequence ID" value="PIN23699.1"/>
    <property type="molecule type" value="Genomic_DNA"/>
</dbReference>
<protein>
    <recommendedName>
        <fullName evidence="2">RING-type E3 ubiquitin transferase</fullName>
        <ecNumber evidence="2">2.3.2.27</ecNumber>
    </recommendedName>
</protein>
<dbReference type="SMART" id="SM00184">
    <property type="entry name" value="RING"/>
    <property type="match status" value="1"/>
</dbReference>
<evidence type="ECO:0000256" key="2">
    <source>
        <dbReference type="ARBA" id="ARBA00012483"/>
    </source>
</evidence>
<dbReference type="InterPro" id="IPR001841">
    <property type="entry name" value="Znf_RING"/>
</dbReference>
<evidence type="ECO:0000256" key="5">
    <source>
        <dbReference type="ARBA" id="ARBA00022771"/>
    </source>
</evidence>
<dbReference type="PANTHER" id="PTHR22937">
    <property type="entry name" value="E3 UBIQUITIN-PROTEIN LIGASE RNF165"/>
    <property type="match status" value="1"/>
</dbReference>
<dbReference type="SUPFAM" id="SSF57850">
    <property type="entry name" value="RING/U-box"/>
    <property type="match status" value="1"/>
</dbReference>
<organism evidence="11 12">
    <name type="scientific">Handroanthus impetiginosus</name>
    <dbReference type="NCBI Taxonomy" id="429701"/>
    <lineage>
        <taxon>Eukaryota</taxon>
        <taxon>Viridiplantae</taxon>
        <taxon>Streptophyta</taxon>
        <taxon>Embryophyta</taxon>
        <taxon>Tracheophyta</taxon>
        <taxon>Spermatophyta</taxon>
        <taxon>Magnoliopsida</taxon>
        <taxon>eudicotyledons</taxon>
        <taxon>Gunneridae</taxon>
        <taxon>Pentapetalae</taxon>
        <taxon>asterids</taxon>
        <taxon>lamiids</taxon>
        <taxon>Lamiales</taxon>
        <taxon>Bignoniaceae</taxon>
        <taxon>Crescentiina</taxon>
        <taxon>Tabebuia alliance</taxon>
        <taxon>Handroanthus</taxon>
    </lineage>
</organism>
<dbReference type="STRING" id="429701.A0A2G9I1R1"/>
<keyword evidence="6" id="KW-0833">Ubl conjugation pathway</keyword>
<feature type="compositionally biased region" description="Basic residues" evidence="9">
    <location>
        <begin position="81"/>
        <end position="90"/>
    </location>
</feature>
<keyword evidence="4" id="KW-0479">Metal-binding</keyword>
<sequence>MPQPTNEQGRCRKPRNQQKSVSIISNKNHASESTNSFGKESKKKKRFLFVKLKGLGCKGTPVPPSTPAIIRSAAEWEAKGSRNKNHRRKQALQSRRNPENVVVDVPDVCCTPPGIGIASDFATRTRNPAPRFDHRKNSREARRNEDDDFPAILSGGIGSRTNHRTAEQIIEMLMSQQALMSGGIFDGHDEHQGWRLDVDHMSYEELVDLSDRIGYVGTGLQEEEIYGCLRILKHFNPDSTSLLVTGQKDWKCSICQEKCGRDEDIGALHCGHHHHLQCIKQWLLQKNSCPVCKSPAMRDKSC</sequence>
<dbReference type="OrthoDB" id="8062037at2759"/>
<dbReference type="InterPro" id="IPR013083">
    <property type="entry name" value="Znf_RING/FYVE/PHD"/>
</dbReference>
<keyword evidence="7" id="KW-0862">Zinc</keyword>
<feature type="region of interest" description="Disordered" evidence="9">
    <location>
        <begin position="77"/>
        <end position="97"/>
    </location>
</feature>
<proteinExistence type="predicted"/>
<dbReference type="InterPro" id="IPR045191">
    <property type="entry name" value="MBR1/2-like"/>
</dbReference>
<accession>A0A2G9I1R1</accession>
<dbReference type="Pfam" id="PF13639">
    <property type="entry name" value="zf-RING_2"/>
    <property type="match status" value="1"/>
</dbReference>
<evidence type="ECO:0000313" key="11">
    <source>
        <dbReference type="EMBL" id="PIN23699.1"/>
    </source>
</evidence>
<dbReference type="Gene3D" id="3.30.40.10">
    <property type="entry name" value="Zinc/RING finger domain, C3HC4 (zinc finger)"/>
    <property type="match status" value="1"/>
</dbReference>
<dbReference type="GO" id="GO:0061630">
    <property type="term" value="F:ubiquitin protein ligase activity"/>
    <property type="evidence" value="ECO:0007669"/>
    <property type="project" value="UniProtKB-EC"/>
</dbReference>